<proteinExistence type="predicted"/>
<sequence>MTHATLCELMRQHELDFTAPADRAPAARPLARPRLLILACSSSKAEGDDLSARDRYTGPLWQTLKAADPDGSLAHVAFLSARYGFGHSRDPLPHYNTLLTAKTAETMIQRGLAGYYPNYDLTFRTQGARDRHLASRERLRTAGGVIARLVREAGRAFEDVAICGGKEYVRVGQSYVAEMTDHGFIAATAPLTIINDQIGYMRAKLRRWLCEP</sequence>
<evidence type="ECO:0008006" key="2">
    <source>
        <dbReference type="Google" id="ProtNLM"/>
    </source>
</evidence>
<protein>
    <recommendedName>
        <fullName evidence="2">DUF5591 domain-containing protein</fullName>
    </recommendedName>
</protein>
<organism evidence="1">
    <name type="scientific">viral metagenome</name>
    <dbReference type="NCBI Taxonomy" id="1070528"/>
    <lineage>
        <taxon>unclassified sequences</taxon>
        <taxon>metagenomes</taxon>
        <taxon>organismal metagenomes</taxon>
    </lineage>
</organism>
<dbReference type="EMBL" id="MT144991">
    <property type="protein sequence ID" value="QJI02312.1"/>
    <property type="molecule type" value="Genomic_DNA"/>
</dbReference>
<dbReference type="AlphaFoldDB" id="A0A6M3XWT0"/>
<evidence type="ECO:0000313" key="1">
    <source>
        <dbReference type="EMBL" id="QJI02312.1"/>
    </source>
</evidence>
<accession>A0A6M3XWT0</accession>
<gene>
    <name evidence="1" type="ORF">TM448B03097_0003</name>
</gene>
<name>A0A6M3XWT0_9ZZZZ</name>
<reference evidence="1" key="1">
    <citation type="submission" date="2020-03" db="EMBL/GenBank/DDBJ databases">
        <title>The deep terrestrial virosphere.</title>
        <authorList>
            <person name="Holmfeldt K."/>
            <person name="Nilsson E."/>
            <person name="Simone D."/>
            <person name="Lopez-Fernandez M."/>
            <person name="Wu X."/>
            <person name="de Brujin I."/>
            <person name="Lundin D."/>
            <person name="Andersson A."/>
            <person name="Bertilsson S."/>
            <person name="Dopson M."/>
        </authorList>
    </citation>
    <scope>NUCLEOTIDE SEQUENCE</scope>
    <source>
        <strain evidence="1">TM448B03097</strain>
    </source>
</reference>